<dbReference type="STRING" id="4113.M0ZKJ2"/>
<dbReference type="eggNOG" id="KOG0891">
    <property type="taxonomic scope" value="Eukaryota"/>
</dbReference>
<reference evidence="2" key="1">
    <citation type="journal article" date="2011" name="Nature">
        <title>Genome sequence and analysis of the tuber crop potato.</title>
        <authorList>
            <consortium name="The Potato Genome Sequencing Consortium"/>
        </authorList>
    </citation>
    <scope>NUCLEOTIDE SEQUENCE [LARGE SCALE GENOMIC DNA]</scope>
    <source>
        <strain evidence="2">cv. DM1-3 516 R44</strain>
    </source>
</reference>
<reference evidence="1" key="2">
    <citation type="submission" date="2015-06" db="UniProtKB">
        <authorList>
            <consortium name="EnsemblPlants"/>
        </authorList>
    </citation>
    <scope>IDENTIFICATION</scope>
    <source>
        <strain evidence="1">DM1-3 516 R44</strain>
    </source>
</reference>
<dbReference type="Proteomes" id="UP000011115">
    <property type="component" value="Unassembled WGS sequence"/>
</dbReference>
<evidence type="ECO:0000313" key="2">
    <source>
        <dbReference type="Proteomes" id="UP000011115"/>
    </source>
</evidence>
<dbReference type="PaxDb" id="4113-PGSC0003DMT400002731"/>
<dbReference type="Gramene" id="PGSC0003DMT400002731">
    <property type="protein sequence ID" value="PGSC0003DMT400002731"/>
    <property type="gene ID" value="PGSC0003DMG400001056"/>
</dbReference>
<name>M0ZKJ2_SOLTU</name>
<dbReference type="InterPro" id="IPR011989">
    <property type="entry name" value="ARM-like"/>
</dbReference>
<dbReference type="SUPFAM" id="SSF48371">
    <property type="entry name" value="ARM repeat"/>
    <property type="match status" value="1"/>
</dbReference>
<protein>
    <submittedName>
        <fullName evidence="1">TOR (TARGET OF RAPAMYCIN); 1-phosphatidylinositol-3-kinase/ protein binding</fullName>
    </submittedName>
</protein>
<organism evidence="1 2">
    <name type="scientific">Solanum tuberosum</name>
    <name type="common">Potato</name>
    <dbReference type="NCBI Taxonomy" id="4113"/>
    <lineage>
        <taxon>Eukaryota</taxon>
        <taxon>Viridiplantae</taxon>
        <taxon>Streptophyta</taxon>
        <taxon>Embryophyta</taxon>
        <taxon>Tracheophyta</taxon>
        <taxon>Spermatophyta</taxon>
        <taxon>Magnoliopsida</taxon>
        <taxon>eudicotyledons</taxon>
        <taxon>Gunneridae</taxon>
        <taxon>Pentapetalae</taxon>
        <taxon>asterids</taxon>
        <taxon>lamiids</taxon>
        <taxon>Solanales</taxon>
        <taxon>Solanaceae</taxon>
        <taxon>Solanoideae</taxon>
        <taxon>Solaneae</taxon>
        <taxon>Solanum</taxon>
    </lineage>
</organism>
<keyword evidence="2" id="KW-1185">Reference proteome</keyword>
<accession>M0ZKJ2</accession>
<sequence length="173" mass="19949">MPELLSRISELWLSFSLPVANRPVHIAPVGTLDEVRRGAVKNLTRLIPCVQVTRHISLLVHHLKLVLDGNKEEFRKDAIDALCCLAHALGEDFTIFIPSIHKLMVNIGCRTCPVGLEMLFLIEFVWRNDLRLSLMFLKSTWARNPTFVLNISLVVTFEPNPFYWQPHYKPYPF</sequence>
<evidence type="ECO:0000313" key="1">
    <source>
        <dbReference type="EnsemblPlants" id="PGSC0003DMT400002731"/>
    </source>
</evidence>
<dbReference type="InterPro" id="IPR016024">
    <property type="entry name" value="ARM-type_fold"/>
</dbReference>
<dbReference type="Gene3D" id="1.25.10.10">
    <property type="entry name" value="Leucine-rich Repeat Variant"/>
    <property type="match status" value="1"/>
</dbReference>
<proteinExistence type="predicted"/>
<dbReference type="InParanoid" id="M0ZKJ2"/>
<dbReference type="AlphaFoldDB" id="M0ZKJ2"/>
<dbReference type="EnsemblPlants" id="PGSC0003DMT400002731">
    <property type="protein sequence ID" value="PGSC0003DMT400002731"/>
    <property type="gene ID" value="PGSC0003DMG400001056"/>
</dbReference>
<dbReference type="HOGENOM" id="CLU_1550257_0_0_1"/>